<dbReference type="EMBL" id="QJKJ01000068">
    <property type="protein sequence ID" value="RDY14480.1"/>
    <property type="molecule type" value="Genomic_DNA"/>
</dbReference>
<evidence type="ECO:0000313" key="1">
    <source>
        <dbReference type="EMBL" id="RDY14480.1"/>
    </source>
</evidence>
<proteinExistence type="predicted"/>
<evidence type="ECO:0000313" key="2">
    <source>
        <dbReference type="Proteomes" id="UP000257109"/>
    </source>
</evidence>
<sequence length="72" mass="7795">MSSKSLCTVTENGKQERHLVAATVGISAGGGYSYEIQASGKRRGFKFLVLGKSDQYIACIQARDAVLTYSEF</sequence>
<accession>A0A371IHH2</accession>
<comment type="caution">
    <text evidence="1">The sequence shown here is derived from an EMBL/GenBank/DDBJ whole genome shotgun (WGS) entry which is preliminary data.</text>
</comment>
<organism evidence="1 2">
    <name type="scientific">Mucuna pruriens</name>
    <name type="common">Velvet bean</name>
    <name type="synonym">Dolichos pruriens</name>
    <dbReference type="NCBI Taxonomy" id="157652"/>
    <lineage>
        <taxon>Eukaryota</taxon>
        <taxon>Viridiplantae</taxon>
        <taxon>Streptophyta</taxon>
        <taxon>Embryophyta</taxon>
        <taxon>Tracheophyta</taxon>
        <taxon>Spermatophyta</taxon>
        <taxon>Magnoliopsida</taxon>
        <taxon>eudicotyledons</taxon>
        <taxon>Gunneridae</taxon>
        <taxon>Pentapetalae</taxon>
        <taxon>rosids</taxon>
        <taxon>fabids</taxon>
        <taxon>Fabales</taxon>
        <taxon>Fabaceae</taxon>
        <taxon>Papilionoideae</taxon>
        <taxon>50 kb inversion clade</taxon>
        <taxon>NPAAA clade</taxon>
        <taxon>indigoferoid/millettioid clade</taxon>
        <taxon>Phaseoleae</taxon>
        <taxon>Mucuna</taxon>
    </lineage>
</organism>
<name>A0A371IHH2_MUCPR</name>
<gene>
    <name evidence="1" type="ORF">CR513_00454</name>
</gene>
<dbReference type="AlphaFoldDB" id="A0A371IHH2"/>
<feature type="non-terminal residue" evidence="1">
    <location>
        <position position="1"/>
    </location>
</feature>
<dbReference type="Proteomes" id="UP000257109">
    <property type="component" value="Unassembled WGS sequence"/>
</dbReference>
<protein>
    <submittedName>
        <fullName evidence="1">Uncharacterized protein</fullName>
    </submittedName>
</protein>
<reference evidence="1" key="1">
    <citation type="submission" date="2018-05" db="EMBL/GenBank/DDBJ databases">
        <title>Draft genome of Mucuna pruriens seed.</title>
        <authorList>
            <person name="Nnadi N.E."/>
            <person name="Vos R."/>
            <person name="Hasami M.H."/>
            <person name="Devisetty U.K."/>
            <person name="Aguiy J.C."/>
        </authorList>
    </citation>
    <scope>NUCLEOTIDE SEQUENCE [LARGE SCALE GENOMIC DNA]</scope>
    <source>
        <strain evidence="1">JCA_2017</strain>
    </source>
</reference>
<keyword evidence="2" id="KW-1185">Reference proteome</keyword>